<keyword evidence="2" id="KW-1185">Reference proteome</keyword>
<evidence type="ECO:0000313" key="1">
    <source>
        <dbReference type="EMBL" id="QGQ96064.1"/>
    </source>
</evidence>
<dbReference type="RefSeq" id="WP_227013942.1">
    <property type="nucleotide sequence ID" value="NZ_CP034235.1"/>
</dbReference>
<dbReference type="EMBL" id="CP034235">
    <property type="protein sequence ID" value="QGQ96064.1"/>
    <property type="molecule type" value="Genomic_DNA"/>
</dbReference>
<dbReference type="Proteomes" id="UP000426246">
    <property type="component" value="Chromosome"/>
</dbReference>
<reference evidence="2" key="1">
    <citation type="submission" date="2018-11" db="EMBL/GenBank/DDBJ databases">
        <title>Complete genome sequence of Paenibacillus sp. ML311-T8.</title>
        <authorList>
            <person name="Nam Y.-D."/>
            <person name="Kang J."/>
            <person name="Chung W.-H."/>
            <person name="Park Y.S."/>
        </authorList>
    </citation>
    <scope>NUCLEOTIDE SEQUENCE [LARGE SCALE GENOMIC DNA]</scope>
    <source>
        <strain evidence="2">ML311-T8</strain>
    </source>
</reference>
<protein>
    <submittedName>
        <fullName evidence="1">Uncharacterized protein</fullName>
    </submittedName>
</protein>
<gene>
    <name evidence="1" type="ORF">EHS13_14855</name>
</gene>
<sequence>MEILYPEYNHLFTFFDFHNFRADGGTAYLAKLLKSFSAAKIKNRIIAIFDNDTAVELEIQSLSTVPILDSIKIMKLPILDFCMSYPTIGPTGRHNSNINGSAVSIELFFGEDIIKDKKIKIGVNSYIFGIPSSNKVFNIVIYCKYDNLYRKSRWARILPSL</sequence>
<accession>A0A6B8RJZ7</accession>
<name>A0A6B8RJZ7_9BACL</name>
<dbReference type="KEGG" id="ppsc:EHS13_14855"/>
<organism evidence="1 2">
    <name type="scientific">Paenibacillus psychroresistens</name>
    <dbReference type="NCBI Taxonomy" id="1778678"/>
    <lineage>
        <taxon>Bacteria</taxon>
        <taxon>Bacillati</taxon>
        <taxon>Bacillota</taxon>
        <taxon>Bacilli</taxon>
        <taxon>Bacillales</taxon>
        <taxon>Paenibacillaceae</taxon>
        <taxon>Paenibacillus</taxon>
    </lineage>
</organism>
<proteinExistence type="predicted"/>
<dbReference type="AlphaFoldDB" id="A0A6B8RJZ7"/>
<evidence type="ECO:0000313" key="2">
    <source>
        <dbReference type="Proteomes" id="UP000426246"/>
    </source>
</evidence>